<proteinExistence type="inferred from homology"/>
<dbReference type="EMBL" id="WAGX01000005">
    <property type="protein sequence ID" value="KAB1438006.1"/>
    <property type="molecule type" value="Genomic_DNA"/>
</dbReference>
<feature type="transmembrane region" description="Helical" evidence="5">
    <location>
        <begin position="181"/>
        <end position="204"/>
    </location>
</feature>
<keyword evidence="5" id="KW-0812">Transmembrane</keyword>
<dbReference type="GO" id="GO:0007165">
    <property type="term" value="P:signal transduction"/>
    <property type="evidence" value="ECO:0007669"/>
    <property type="project" value="UniProtKB-KW"/>
</dbReference>
<feature type="domain" description="HAMP" evidence="7">
    <location>
        <begin position="208"/>
        <end position="259"/>
    </location>
</feature>
<keyword evidence="5" id="KW-0472">Membrane</keyword>
<feature type="coiled-coil region" evidence="4">
    <location>
        <begin position="422"/>
        <end position="474"/>
    </location>
</feature>
<dbReference type="Pfam" id="PF00015">
    <property type="entry name" value="MCPsignal"/>
    <property type="match status" value="1"/>
</dbReference>
<dbReference type="OrthoDB" id="2542987at2"/>
<dbReference type="SMART" id="SM00283">
    <property type="entry name" value="MA"/>
    <property type="match status" value="1"/>
</dbReference>
<dbReference type="AlphaFoldDB" id="A0A7V7QK63"/>
<evidence type="ECO:0000256" key="2">
    <source>
        <dbReference type="ARBA" id="ARBA00029447"/>
    </source>
</evidence>
<keyword evidence="4" id="KW-0175">Coiled coil</keyword>
<reference evidence="8 9" key="2">
    <citation type="submission" date="2020-02" db="EMBL/GenBank/DDBJ databases">
        <title>Candidatus Galacturonibacter soehngenii shows hetero-acetogenic catabolism of galacturonic acid but lacks a canonical carbon monoxide dehydrogenase/acetyl-CoA synthase complex.</title>
        <authorList>
            <person name="Diender M."/>
            <person name="Stouten G.R."/>
            <person name="Petersen J.F."/>
            <person name="Nielsen P.H."/>
            <person name="Dueholm M.S."/>
            <person name="Pronk J.T."/>
            <person name="Van Loosdrecht M.C.M."/>
        </authorList>
    </citation>
    <scope>NUCLEOTIDE SEQUENCE [LARGE SCALE GENOMIC DNA]</scope>
    <source>
        <strain evidence="8">GalUA</strain>
    </source>
</reference>
<name>A0A7V7QK63_9FIRM</name>
<evidence type="ECO:0000256" key="5">
    <source>
        <dbReference type="SAM" id="Phobius"/>
    </source>
</evidence>
<evidence type="ECO:0000256" key="1">
    <source>
        <dbReference type="ARBA" id="ARBA00023224"/>
    </source>
</evidence>
<dbReference type="Pfam" id="PF00672">
    <property type="entry name" value="HAMP"/>
    <property type="match status" value="1"/>
</dbReference>
<organism evidence="8 9">
    <name type="scientific">Candidatus Galacturonatibacter soehngenii</name>
    <dbReference type="NCBI Taxonomy" id="2307010"/>
    <lineage>
        <taxon>Bacteria</taxon>
        <taxon>Bacillati</taxon>
        <taxon>Bacillota</taxon>
        <taxon>Clostridia</taxon>
        <taxon>Lachnospirales</taxon>
        <taxon>Lachnospiraceae</taxon>
        <taxon>Candidatus Galacturonatibacter</taxon>
    </lineage>
</organism>
<dbReference type="CDD" id="cd06225">
    <property type="entry name" value="HAMP"/>
    <property type="match status" value="1"/>
</dbReference>
<dbReference type="PANTHER" id="PTHR32089:SF112">
    <property type="entry name" value="LYSOZYME-LIKE PROTEIN-RELATED"/>
    <property type="match status" value="1"/>
</dbReference>
<comment type="similarity">
    <text evidence="2">Belongs to the methyl-accepting chemotaxis (MCP) protein family.</text>
</comment>
<evidence type="ECO:0000259" key="6">
    <source>
        <dbReference type="PROSITE" id="PS50111"/>
    </source>
</evidence>
<dbReference type="InterPro" id="IPR004089">
    <property type="entry name" value="MCPsignal_dom"/>
</dbReference>
<evidence type="ECO:0000313" key="8">
    <source>
        <dbReference type="EMBL" id="KAB1438006.1"/>
    </source>
</evidence>
<keyword evidence="5" id="KW-1133">Transmembrane helix</keyword>
<dbReference type="RefSeq" id="WP_151144732.1">
    <property type="nucleotide sequence ID" value="NZ_WAGX01000005.1"/>
</dbReference>
<dbReference type="Gene3D" id="1.10.287.950">
    <property type="entry name" value="Methyl-accepting chemotaxis protein"/>
    <property type="match status" value="1"/>
</dbReference>
<keyword evidence="1 3" id="KW-0807">Transducer</keyword>
<sequence>MKISRLLKIVGITCFILIVFNAVALVSLDKGIEKEWIARDAQSQFQSLGLELKEASDYLTNQARAYVQFGEKVYYDNYWKEVNETKTREKVIERLGELGAKQEHFQILEDAGEASNSLAKVEEEAMNAAKGGNFETARRLVFDDNYNKSKKIITDLINDFTNKINEMAAKEVEETTAKSRILFMIVYVLQTIFILIVIITFILLAKKVKKLKIITNRLDELATNDGDLTSRVEIVSKDEIGDIANSFNTFVEKVRTIVVEIASISEQVAASSEELTSTTQQSSIAAEEVARAIDEIARGASEQAKDTVDGATNINILGQIIEEDIKQVNNLELLSNEVIKTVKEGYKTLESLNDSAIQNSEISKKINDITIDTKRSAERISVASEMIKNIANQTNLLALNAAIEAARAGEAGRGFSVVADEIRKLAEESNNFTDEITNIIEELINKTNEAVMAMEKTEKIVQSQSENVNDTEDKFNVIADSIDDMRNAIETLNKGEHEMNIKKNQIIGIIENLSAVSEENAAGTQEVASSVEEQTASTMEIASACDELSKQAELILDCIGRFKY</sequence>
<evidence type="ECO:0000259" key="7">
    <source>
        <dbReference type="PROSITE" id="PS50885"/>
    </source>
</evidence>
<keyword evidence="9" id="KW-1185">Reference proteome</keyword>
<gene>
    <name evidence="8" type="ORF">F7O84_10530</name>
</gene>
<evidence type="ECO:0000313" key="9">
    <source>
        <dbReference type="Proteomes" id="UP000461768"/>
    </source>
</evidence>
<comment type="caution">
    <text evidence="8">The sequence shown here is derived from an EMBL/GenBank/DDBJ whole genome shotgun (WGS) entry which is preliminary data.</text>
</comment>
<dbReference type="SUPFAM" id="SSF58104">
    <property type="entry name" value="Methyl-accepting chemotaxis protein (MCP) signaling domain"/>
    <property type="match status" value="1"/>
</dbReference>
<dbReference type="InterPro" id="IPR003660">
    <property type="entry name" value="HAMP_dom"/>
</dbReference>
<dbReference type="SMART" id="SM00304">
    <property type="entry name" value="HAMP"/>
    <property type="match status" value="2"/>
</dbReference>
<reference evidence="8 9" key="1">
    <citation type="submission" date="2019-09" db="EMBL/GenBank/DDBJ databases">
        <authorList>
            <person name="Valk L.C."/>
        </authorList>
    </citation>
    <scope>NUCLEOTIDE SEQUENCE [LARGE SCALE GENOMIC DNA]</scope>
    <source>
        <strain evidence="8">GalUA</strain>
    </source>
</reference>
<dbReference type="GO" id="GO:0016020">
    <property type="term" value="C:membrane"/>
    <property type="evidence" value="ECO:0007669"/>
    <property type="project" value="InterPro"/>
</dbReference>
<accession>A0A7V7QK63</accession>
<dbReference type="PROSITE" id="PS50111">
    <property type="entry name" value="CHEMOTAXIS_TRANSDUC_2"/>
    <property type="match status" value="1"/>
</dbReference>
<dbReference type="PROSITE" id="PS50885">
    <property type="entry name" value="HAMP"/>
    <property type="match status" value="1"/>
</dbReference>
<dbReference type="PRINTS" id="PR00260">
    <property type="entry name" value="CHEMTRNSDUCR"/>
</dbReference>
<feature type="domain" description="Methyl-accepting transducer" evidence="6">
    <location>
        <begin position="278"/>
        <end position="535"/>
    </location>
</feature>
<protein>
    <submittedName>
        <fullName evidence="8">Methyl-accepting chemotaxis protein</fullName>
    </submittedName>
</protein>
<dbReference type="GO" id="GO:0006935">
    <property type="term" value="P:chemotaxis"/>
    <property type="evidence" value="ECO:0007669"/>
    <property type="project" value="InterPro"/>
</dbReference>
<dbReference type="Proteomes" id="UP000461768">
    <property type="component" value="Unassembled WGS sequence"/>
</dbReference>
<evidence type="ECO:0000256" key="3">
    <source>
        <dbReference type="PROSITE-ProRule" id="PRU00284"/>
    </source>
</evidence>
<dbReference type="InterPro" id="IPR004090">
    <property type="entry name" value="Chemotax_Me-accpt_rcpt"/>
</dbReference>
<dbReference type="PANTHER" id="PTHR32089">
    <property type="entry name" value="METHYL-ACCEPTING CHEMOTAXIS PROTEIN MCPB"/>
    <property type="match status" value="1"/>
</dbReference>
<evidence type="ECO:0000256" key="4">
    <source>
        <dbReference type="SAM" id="Coils"/>
    </source>
</evidence>
<dbReference type="GO" id="GO:0004888">
    <property type="term" value="F:transmembrane signaling receptor activity"/>
    <property type="evidence" value="ECO:0007669"/>
    <property type="project" value="InterPro"/>
</dbReference>